<comment type="caution">
    <text evidence="3">The sequence shown here is derived from an EMBL/GenBank/DDBJ whole genome shotgun (WGS) entry which is preliminary data.</text>
</comment>
<keyword evidence="4" id="KW-1185">Reference proteome</keyword>
<keyword evidence="2" id="KW-0472">Membrane</keyword>
<dbReference type="Gene3D" id="2.120.10.30">
    <property type="entry name" value="TolB, C-terminal domain"/>
    <property type="match status" value="1"/>
</dbReference>
<evidence type="ECO:0000313" key="4">
    <source>
        <dbReference type="Proteomes" id="UP001589894"/>
    </source>
</evidence>
<name>A0ABV6NSK8_9ACTN</name>
<dbReference type="InterPro" id="IPR011659">
    <property type="entry name" value="WD40"/>
</dbReference>
<dbReference type="RefSeq" id="WP_377335304.1">
    <property type="nucleotide sequence ID" value="NZ_JBHLUE010000002.1"/>
</dbReference>
<keyword evidence="2" id="KW-1133">Transmembrane helix</keyword>
<dbReference type="Proteomes" id="UP001589894">
    <property type="component" value="Unassembled WGS sequence"/>
</dbReference>
<reference evidence="3 4" key="1">
    <citation type="submission" date="2024-09" db="EMBL/GenBank/DDBJ databases">
        <authorList>
            <person name="Sun Q."/>
            <person name="Mori K."/>
        </authorList>
    </citation>
    <scope>NUCLEOTIDE SEQUENCE [LARGE SCALE GENOMIC DNA]</scope>
    <source>
        <strain evidence="3 4">TBRC 2205</strain>
    </source>
</reference>
<evidence type="ECO:0000256" key="1">
    <source>
        <dbReference type="SAM" id="MobiDB-lite"/>
    </source>
</evidence>
<sequence>MSHDADQLLRTTLREPDPAVTLPPGLAAAAVRRGRRLRRRRRAAMVLGAVVAGATLVTPFLVLRPGPGHPVRPAGPDPAASAVPTATDSTAPKSRPAPAQWRSGPLTLPGGWTIVGATGTGEPVEPAIVLDRSRGRYVTVNGYDEVWAAPRGSFAAVFRYQRRAETGILDIGTGRVRWFRTGAHIMTPQWSPDGTRLLLTLDDKDNGTTAIGVLTAASGAVRRWPVDTQKYFCTDQCFFTWSRDGQQVVFQQTDPGGPLSESVRPRRRGLQLFSSGTGLPTRLVPVHGDAAGPYAWSPDGSLVVVQGQQQPELAETGTGRVRHQLPGADVYWGPDGRLLVLSREAGACSVGLMEPDGRLIESQDLPAELCAGRTPLFAPR</sequence>
<keyword evidence="2" id="KW-0812">Transmembrane</keyword>
<evidence type="ECO:0000256" key="2">
    <source>
        <dbReference type="SAM" id="Phobius"/>
    </source>
</evidence>
<dbReference type="SUPFAM" id="SSF82171">
    <property type="entry name" value="DPP6 N-terminal domain-like"/>
    <property type="match status" value="1"/>
</dbReference>
<feature type="transmembrane region" description="Helical" evidence="2">
    <location>
        <begin position="43"/>
        <end position="63"/>
    </location>
</feature>
<proteinExistence type="predicted"/>
<organism evidence="3 4">
    <name type="scientific">Plantactinospora siamensis</name>
    <dbReference type="NCBI Taxonomy" id="555372"/>
    <lineage>
        <taxon>Bacteria</taxon>
        <taxon>Bacillati</taxon>
        <taxon>Actinomycetota</taxon>
        <taxon>Actinomycetes</taxon>
        <taxon>Micromonosporales</taxon>
        <taxon>Micromonosporaceae</taxon>
        <taxon>Plantactinospora</taxon>
    </lineage>
</organism>
<protein>
    <submittedName>
        <fullName evidence="3">TolB family protein</fullName>
    </submittedName>
</protein>
<gene>
    <name evidence="3" type="ORF">ACFFHU_02760</name>
</gene>
<dbReference type="InterPro" id="IPR011042">
    <property type="entry name" value="6-blade_b-propeller_TolB-like"/>
</dbReference>
<dbReference type="EMBL" id="JBHLUE010000002">
    <property type="protein sequence ID" value="MFC0563093.1"/>
    <property type="molecule type" value="Genomic_DNA"/>
</dbReference>
<accession>A0ABV6NSK8</accession>
<dbReference type="Pfam" id="PF07676">
    <property type="entry name" value="PD40"/>
    <property type="match status" value="1"/>
</dbReference>
<evidence type="ECO:0000313" key="3">
    <source>
        <dbReference type="EMBL" id="MFC0563093.1"/>
    </source>
</evidence>
<feature type="region of interest" description="Disordered" evidence="1">
    <location>
        <begin position="68"/>
        <end position="103"/>
    </location>
</feature>